<dbReference type="InterPro" id="IPR026019">
    <property type="entry name" value="Ribul_P_3_epim"/>
</dbReference>
<keyword evidence="9 10" id="KW-0413">Isomerase</keyword>
<evidence type="ECO:0000256" key="4">
    <source>
        <dbReference type="ARBA" id="ARBA00001947"/>
    </source>
</evidence>
<evidence type="ECO:0000313" key="15">
    <source>
        <dbReference type="EMBL" id="ACR80622.1"/>
    </source>
</evidence>
<dbReference type="EMBL" id="CP001634">
    <property type="protein sequence ID" value="ACR80622.1"/>
    <property type="molecule type" value="Genomic_DNA"/>
</dbReference>
<dbReference type="GO" id="GO:0004750">
    <property type="term" value="F:D-ribulose-phosphate 3-epimerase activity"/>
    <property type="evidence" value="ECO:0007669"/>
    <property type="project" value="UniProtKB-UniRule"/>
</dbReference>
<feature type="binding site" evidence="10 13">
    <location>
        <position position="63"/>
    </location>
    <ligand>
        <name>a divalent metal cation</name>
        <dbReference type="ChEBI" id="CHEBI:60240"/>
    </ligand>
</feature>
<dbReference type="PROSITE" id="PS01085">
    <property type="entry name" value="RIBUL_P_3_EPIMER_1"/>
    <property type="match status" value="1"/>
</dbReference>
<feature type="binding site" evidence="10 14">
    <location>
        <position position="7"/>
    </location>
    <ligand>
        <name>substrate</name>
    </ligand>
</feature>
<evidence type="ECO:0000256" key="7">
    <source>
        <dbReference type="ARBA" id="ARBA00013188"/>
    </source>
</evidence>
<feature type="binding site" evidence="10 14">
    <location>
        <begin position="139"/>
        <end position="142"/>
    </location>
    <ligand>
        <name>substrate</name>
    </ligand>
</feature>
<comment type="caution">
    <text evidence="10">Lacks conserved residue(s) required for the propagation of feature annotation.</text>
</comment>
<comment type="similarity">
    <text evidence="6 10 11">Belongs to the ribulose-phosphate 3-epimerase family.</text>
</comment>
<feature type="binding site" evidence="14">
    <location>
        <position position="174"/>
    </location>
    <ligand>
        <name>substrate</name>
    </ligand>
</feature>
<feature type="binding site" evidence="10 13">
    <location>
        <position position="32"/>
    </location>
    <ligand>
        <name>a divalent metal cation</name>
        <dbReference type="ChEBI" id="CHEBI:60240"/>
    </ligand>
</feature>
<evidence type="ECO:0000256" key="8">
    <source>
        <dbReference type="ARBA" id="ARBA00022723"/>
    </source>
</evidence>
<evidence type="ECO:0000256" key="13">
    <source>
        <dbReference type="PIRSR" id="PIRSR001461-2"/>
    </source>
</evidence>
<dbReference type="eggNOG" id="COG0036">
    <property type="taxonomic scope" value="Bacteria"/>
</dbReference>
<name>C5CGV3_KOSOT</name>
<dbReference type="HOGENOM" id="CLU_054856_2_1_0"/>
<dbReference type="PROSITE" id="PS01086">
    <property type="entry name" value="RIBUL_P_3_EPIMER_2"/>
    <property type="match status" value="1"/>
</dbReference>
<dbReference type="PANTHER" id="PTHR11749">
    <property type="entry name" value="RIBULOSE-5-PHOSPHATE-3-EPIMERASE"/>
    <property type="match status" value="1"/>
</dbReference>
<sequence>MALVSPSILAADFANLSAEIDKIKDADFIHVDVMDGVFVPNITFGTPIMEALNKLDTPPLDVHLMIDNPSQYIEKFANLGASILAVHIEAERHLHRLVDRIKSLDVEAFVAVNPHTPVSALEEIIQFVDGVLIMTVNPGFTGQSFIPETAQKIAKLDHLRKEKGLNFRIAVDGGINLKNAQTVVDYGADILIMGAAIFRSENPAEVIQKVKELKK</sequence>
<evidence type="ECO:0000256" key="9">
    <source>
        <dbReference type="ARBA" id="ARBA00023235"/>
    </source>
</evidence>
<dbReference type="AlphaFoldDB" id="C5CGV3"/>
<keyword evidence="10 11" id="KW-0119">Carbohydrate metabolism</keyword>
<comment type="function">
    <text evidence="10">Catalyzes the reversible epimerization of D-ribulose 5-phosphate to D-xylulose 5-phosphate.</text>
</comment>
<dbReference type="Proteomes" id="UP000002382">
    <property type="component" value="Chromosome"/>
</dbReference>
<feature type="active site" description="Proton donor" evidence="10 12">
    <location>
        <position position="172"/>
    </location>
</feature>
<dbReference type="Pfam" id="PF00834">
    <property type="entry name" value="Ribul_P_3_epim"/>
    <property type="match status" value="1"/>
</dbReference>
<dbReference type="NCBIfam" id="NF004076">
    <property type="entry name" value="PRK05581.1-4"/>
    <property type="match status" value="1"/>
</dbReference>
<dbReference type="SUPFAM" id="SSF51366">
    <property type="entry name" value="Ribulose-phoshate binding barrel"/>
    <property type="match status" value="1"/>
</dbReference>
<feature type="binding site" evidence="10">
    <location>
        <begin position="172"/>
        <end position="174"/>
    </location>
    <ligand>
        <name>substrate</name>
    </ligand>
</feature>
<dbReference type="GO" id="GO:0019323">
    <property type="term" value="P:pentose catabolic process"/>
    <property type="evidence" value="ECO:0007669"/>
    <property type="project" value="UniProtKB-UniRule"/>
</dbReference>
<evidence type="ECO:0000256" key="14">
    <source>
        <dbReference type="PIRSR" id="PIRSR001461-3"/>
    </source>
</evidence>
<dbReference type="GO" id="GO:0006098">
    <property type="term" value="P:pentose-phosphate shunt"/>
    <property type="evidence" value="ECO:0007669"/>
    <property type="project" value="UniProtKB-UniRule"/>
</dbReference>
<dbReference type="NCBIfam" id="TIGR01163">
    <property type="entry name" value="rpe"/>
    <property type="match status" value="1"/>
</dbReference>
<dbReference type="RefSeq" id="WP_015869265.1">
    <property type="nucleotide sequence ID" value="NC_012785.1"/>
</dbReference>
<evidence type="ECO:0000256" key="1">
    <source>
        <dbReference type="ARBA" id="ARBA00001782"/>
    </source>
</evidence>
<dbReference type="GO" id="GO:0005737">
    <property type="term" value="C:cytoplasm"/>
    <property type="evidence" value="ECO:0007669"/>
    <property type="project" value="UniProtKB-ARBA"/>
</dbReference>
<dbReference type="OrthoDB" id="1645589at2"/>
<keyword evidence="13" id="KW-0170">Cobalt</keyword>
<protein>
    <recommendedName>
        <fullName evidence="7 10">Ribulose-phosphate 3-epimerase</fullName>
        <ecNumber evidence="7 10">5.1.3.1</ecNumber>
    </recommendedName>
</protein>
<reference evidence="15 16" key="1">
    <citation type="submission" date="2009-06" db="EMBL/GenBank/DDBJ databases">
        <title>Complete sequence of Thermotogales bacterium TBF 19.5.1.</title>
        <authorList>
            <consortium name="US DOE Joint Genome Institute"/>
            <person name="Lucas S."/>
            <person name="Copeland A."/>
            <person name="Lapidus A."/>
            <person name="Glavina del Rio T."/>
            <person name="Tice H."/>
            <person name="Bruce D."/>
            <person name="Goodwin L."/>
            <person name="Pitluck S."/>
            <person name="Chertkov O."/>
            <person name="Brettin T."/>
            <person name="Detter J.C."/>
            <person name="Han C."/>
            <person name="Schmutz J."/>
            <person name="Larimer F."/>
            <person name="Land M."/>
            <person name="Hauser L."/>
            <person name="Kyrpides N."/>
            <person name="Ovchinnikova G."/>
            <person name="Noll K."/>
        </authorList>
    </citation>
    <scope>NUCLEOTIDE SEQUENCE [LARGE SCALE GENOMIC DNA]</scope>
    <source>
        <strain evidence="16">ATCC BAA-1733 / DSM 21960 / TBF 19.5.1</strain>
    </source>
</reference>
<organism evidence="15 16">
    <name type="scientific">Kosmotoga olearia (strain ATCC BAA-1733 / DSM 21960 / TBF 19.5.1)</name>
    <dbReference type="NCBI Taxonomy" id="521045"/>
    <lineage>
        <taxon>Bacteria</taxon>
        <taxon>Thermotogati</taxon>
        <taxon>Thermotogota</taxon>
        <taxon>Thermotogae</taxon>
        <taxon>Kosmotogales</taxon>
        <taxon>Kosmotogaceae</taxon>
        <taxon>Kosmotoga</taxon>
    </lineage>
</organism>
<evidence type="ECO:0000256" key="12">
    <source>
        <dbReference type="PIRSR" id="PIRSR001461-1"/>
    </source>
</evidence>
<feature type="binding site" evidence="10 13">
    <location>
        <position position="30"/>
    </location>
    <ligand>
        <name>a divalent metal cation</name>
        <dbReference type="ChEBI" id="CHEBI:60240"/>
    </ligand>
</feature>
<proteinExistence type="inferred from homology"/>
<evidence type="ECO:0000256" key="11">
    <source>
        <dbReference type="PIRNR" id="PIRNR001461"/>
    </source>
</evidence>
<keyword evidence="8 10" id="KW-0479">Metal-binding</keyword>
<reference evidence="15 16" key="2">
    <citation type="journal article" date="2011" name="J. Bacteriol.">
        <title>Genome Sequence of Kosmotoga olearia Strain TBF 19.5.1, a Thermophilic Bacterium with a Wide Growth Temperature Range, Isolated from the Troll B Oil Platform in the North Sea.</title>
        <authorList>
            <person name="Swithers K.S."/>
            <person name="Dipippo J.L."/>
            <person name="Bruce D.C."/>
            <person name="Detter C."/>
            <person name="Tapia R."/>
            <person name="Han S."/>
            <person name="Goodwin L.A."/>
            <person name="Han J."/>
            <person name="Woyke T."/>
            <person name="Pitluck S."/>
            <person name="Pennacchio L."/>
            <person name="Nolan M."/>
            <person name="Mikhailova N."/>
            <person name="Land M.L."/>
            <person name="Nesbo C.L."/>
            <person name="Gogarten J.P."/>
            <person name="Noll K.M."/>
        </authorList>
    </citation>
    <scope>NUCLEOTIDE SEQUENCE [LARGE SCALE GENOMIC DNA]</scope>
    <source>
        <strain evidence="16">ATCC BAA-1733 / DSM 21960 / TBF 19.5.1</strain>
    </source>
</reference>
<comment type="cofactor">
    <cofactor evidence="4">
        <name>Zn(2+)</name>
        <dbReference type="ChEBI" id="CHEBI:29105"/>
    </cofactor>
</comment>
<comment type="cofactor">
    <cofactor evidence="10 13">
        <name>a divalent metal cation</name>
        <dbReference type="ChEBI" id="CHEBI:60240"/>
    </cofactor>
    <text evidence="10 13">Binds 1 divalent metal cation per subunit.</text>
</comment>
<dbReference type="PIRSF" id="PIRSF001461">
    <property type="entry name" value="RPE"/>
    <property type="match status" value="1"/>
</dbReference>
<dbReference type="EC" id="5.1.3.1" evidence="7 10"/>
<evidence type="ECO:0000256" key="6">
    <source>
        <dbReference type="ARBA" id="ARBA00009541"/>
    </source>
</evidence>
<evidence type="ECO:0000313" key="16">
    <source>
        <dbReference type="Proteomes" id="UP000002382"/>
    </source>
</evidence>
<keyword evidence="13" id="KW-0464">Manganese</keyword>
<feature type="binding site" evidence="10 14">
    <location>
        <position position="63"/>
    </location>
    <ligand>
        <name>substrate</name>
    </ligand>
</feature>
<comment type="cofactor">
    <cofactor evidence="5">
        <name>Fe(2+)</name>
        <dbReference type="ChEBI" id="CHEBI:29033"/>
    </cofactor>
</comment>
<dbReference type="GO" id="GO:0046872">
    <property type="term" value="F:metal ion binding"/>
    <property type="evidence" value="ECO:0007669"/>
    <property type="project" value="UniProtKB-UniRule"/>
</dbReference>
<feature type="binding site" evidence="10 13">
    <location>
        <position position="172"/>
    </location>
    <ligand>
        <name>a divalent metal cation</name>
        <dbReference type="ChEBI" id="CHEBI:60240"/>
    </ligand>
</feature>
<dbReference type="STRING" id="521045.Kole_1941"/>
<dbReference type="FunFam" id="3.20.20.70:FF:000004">
    <property type="entry name" value="Ribulose-phosphate 3-epimerase"/>
    <property type="match status" value="1"/>
</dbReference>
<dbReference type="InterPro" id="IPR000056">
    <property type="entry name" value="Ribul_P_3_epim-like"/>
</dbReference>
<evidence type="ECO:0000256" key="3">
    <source>
        <dbReference type="ARBA" id="ARBA00001941"/>
    </source>
</evidence>
<evidence type="ECO:0000256" key="10">
    <source>
        <dbReference type="HAMAP-Rule" id="MF_02227"/>
    </source>
</evidence>
<evidence type="ECO:0000256" key="2">
    <source>
        <dbReference type="ARBA" id="ARBA00001936"/>
    </source>
</evidence>
<feature type="active site" description="Proton acceptor" evidence="10 12">
    <location>
        <position position="32"/>
    </location>
</feature>
<comment type="cofactor">
    <cofactor evidence="2">
        <name>Mn(2+)</name>
        <dbReference type="ChEBI" id="CHEBI:29035"/>
    </cofactor>
</comment>
<dbReference type="InterPro" id="IPR011060">
    <property type="entry name" value="RibuloseP-bd_barrel"/>
</dbReference>
<comment type="catalytic activity">
    <reaction evidence="1 10 11">
        <text>D-ribulose 5-phosphate = D-xylulose 5-phosphate</text>
        <dbReference type="Rhea" id="RHEA:13677"/>
        <dbReference type="ChEBI" id="CHEBI:57737"/>
        <dbReference type="ChEBI" id="CHEBI:58121"/>
        <dbReference type="EC" id="5.1.3.1"/>
    </reaction>
</comment>
<keyword evidence="16" id="KW-1185">Reference proteome</keyword>
<dbReference type="Gene3D" id="3.20.20.70">
    <property type="entry name" value="Aldolase class I"/>
    <property type="match status" value="1"/>
</dbReference>
<accession>C5CGV3</accession>
<dbReference type="KEGG" id="kol:Kole_1941"/>
<comment type="cofactor">
    <cofactor evidence="3">
        <name>Co(2+)</name>
        <dbReference type="ChEBI" id="CHEBI:48828"/>
    </cofactor>
</comment>
<comment type="pathway">
    <text evidence="10">Carbohydrate degradation.</text>
</comment>
<dbReference type="CDD" id="cd00429">
    <property type="entry name" value="RPE"/>
    <property type="match status" value="1"/>
</dbReference>
<keyword evidence="13" id="KW-0862">Zinc</keyword>
<evidence type="ECO:0000256" key="5">
    <source>
        <dbReference type="ARBA" id="ARBA00001954"/>
    </source>
</evidence>
<dbReference type="HAMAP" id="MF_02227">
    <property type="entry name" value="RPE"/>
    <property type="match status" value="1"/>
</dbReference>
<dbReference type="InterPro" id="IPR013785">
    <property type="entry name" value="Aldolase_TIM"/>
</dbReference>
<gene>
    <name evidence="10" type="primary">rpe</name>
    <name evidence="15" type="ordered locus">Kole_1941</name>
</gene>